<sequence length="95" mass="10708">MMFWYDHDMSGWGYAWMGIGMVLFWGLLITGFVLLVKFAAQTDRSPAAGPHLPTAEQILADRFARGEIETDEYTNRLEILRGQSTAPSRKAKGQN</sequence>
<gene>
    <name evidence="2" type="ORF">ACH49W_27005</name>
</gene>
<evidence type="ECO:0000313" key="3">
    <source>
        <dbReference type="Proteomes" id="UP001611415"/>
    </source>
</evidence>
<accession>A0ABW7X7C7</accession>
<dbReference type="Proteomes" id="UP001611415">
    <property type="component" value="Unassembled WGS sequence"/>
</dbReference>
<name>A0ABW7X7C7_9NOCA</name>
<keyword evidence="3" id="KW-1185">Reference proteome</keyword>
<keyword evidence="1" id="KW-0472">Membrane</keyword>
<evidence type="ECO:0000256" key="1">
    <source>
        <dbReference type="SAM" id="Phobius"/>
    </source>
</evidence>
<feature type="transmembrane region" description="Helical" evidence="1">
    <location>
        <begin position="12"/>
        <end position="36"/>
    </location>
</feature>
<protein>
    <submittedName>
        <fullName evidence="2">SHOCT domain-containing protein</fullName>
    </submittedName>
</protein>
<keyword evidence="1" id="KW-1133">Transmembrane helix</keyword>
<dbReference type="EMBL" id="JBIRYO010000021">
    <property type="protein sequence ID" value="MFI2477048.1"/>
    <property type="molecule type" value="Genomic_DNA"/>
</dbReference>
<reference evidence="2 3" key="1">
    <citation type="submission" date="2024-10" db="EMBL/GenBank/DDBJ databases">
        <title>The Natural Products Discovery Center: Release of the First 8490 Sequenced Strains for Exploring Actinobacteria Biosynthetic Diversity.</title>
        <authorList>
            <person name="Kalkreuter E."/>
            <person name="Kautsar S.A."/>
            <person name="Yang D."/>
            <person name="Bader C.D."/>
            <person name="Teijaro C.N."/>
            <person name="Fluegel L."/>
            <person name="Davis C.M."/>
            <person name="Simpson J.R."/>
            <person name="Lauterbach L."/>
            <person name="Steele A.D."/>
            <person name="Gui C."/>
            <person name="Meng S."/>
            <person name="Li G."/>
            <person name="Viehrig K."/>
            <person name="Ye F."/>
            <person name="Su P."/>
            <person name="Kiefer A.F."/>
            <person name="Nichols A."/>
            <person name="Cepeda A.J."/>
            <person name="Yan W."/>
            <person name="Fan B."/>
            <person name="Jiang Y."/>
            <person name="Adhikari A."/>
            <person name="Zheng C.-J."/>
            <person name="Schuster L."/>
            <person name="Cowan T.M."/>
            <person name="Smanski M.J."/>
            <person name="Chevrette M.G."/>
            <person name="De Carvalho L.P.S."/>
            <person name="Shen B."/>
        </authorList>
    </citation>
    <scope>NUCLEOTIDE SEQUENCE [LARGE SCALE GENOMIC DNA]</scope>
    <source>
        <strain evidence="2 3">NPDC019275</strain>
    </source>
</reference>
<proteinExistence type="predicted"/>
<keyword evidence="1" id="KW-0812">Transmembrane</keyword>
<organism evidence="2 3">
    <name type="scientific">Nocardia xishanensis</name>
    <dbReference type="NCBI Taxonomy" id="238964"/>
    <lineage>
        <taxon>Bacteria</taxon>
        <taxon>Bacillati</taxon>
        <taxon>Actinomycetota</taxon>
        <taxon>Actinomycetes</taxon>
        <taxon>Mycobacteriales</taxon>
        <taxon>Nocardiaceae</taxon>
        <taxon>Nocardia</taxon>
    </lineage>
</organism>
<comment type="caution">
    <text evidence="2">The sequence shown here is derived from an EMBL/GenBank/DDBJ whole genome shotgun (WGS) entry which is preliminary data.</text>
</comment>
<dbReference type="RefSeq" id="WP_357402969.1">
    <property type="nucleotide sequence ID" value="NZ_JBEYCD010000003.1"/>
</dbReference>
<evidence type="ECO:0000313" key="2">
    <source>
        <dbReference type="EMBL" id="MFI2477048.1"/>
    </source>
</evidence>